<evidence type="ECO:0000256" key="1">
    <source>
        <dbReference type="SAM" id="Phobius"/>
    </source>
</evidence>
<dbReference type="EMBL" id="SMBZ01000008">
    <property type="protein sequence ID" value="TCV18826.1"/>
    <property type="molecule type" value="Genomic_DNA"/>
</dbReference>
<name>A0A4R3VV43_9SPHI</name>
<protein>
    <submittedName>
        <fullName evidence="3">Cell wall-active antibiotic response 4TMS protein YvqF</fullName>
    </submittedName>
</protein>
<dbReference type="PANTHER" id="PTHR40763">
    <property type="entry name" value="MEMBRANE PROTEIN-RELATED"/>
    <property type="match status" value="1"/>
</dbReference>
<keyword evidence="1" id="KW-0472">Membrane</keyword>
<feature type="domain" description="LiaF transmembrane" evidence="2">
    <location>
        <begin position="24"/>
        <end position="118"/>
    </location>
</feature>
<feature type="transmembrane region" description="Helical" evidence="1">
    <location>
        <begin position="46"/>
        <end position="67"/>
    </location>
</feature>
<keyword evidence="4" id="KW-1185">Reference proteome</keyword>
<gene>
    <name evidence="3" type="ORF">EDC17_100876</name>
</gene>
<evidence type="ECO:0000313" key="3">
    <source>
        <dbReference type="EMBL" id="TCV18826.1"/>
    </source>
</evidence>
<proteinExistence type="predicted"/>
<dbReference type="InterPro" id="IPR054331">
    <property type="entry name" value="LiaF_TM"/>
</dbReference>
<evidence type="ECO:0000313" key="4">
    <source>
        <dbReference type="Proteomes" id="UP000295197"/>
    </source>
</evidence>
<dbReference type="OrthoDB" id="129627at2"/>
<reference evidence="3 4" key="1">
    <citation type="submission" date="2019-03" db="EMBL/GenBank/DDBJ databases">
        <title>Genomic Encyclopedia of Type Strains, Phase IV (KMG-IV): sequencing the most valuable type-strain genomes for metagenomic binning, comparative biology and taxonomic classification.</title>
        <authorList>
            <person name="Goeker M."/>
        </authorList>
    </citation>
    <scope>NUCLEOTIDE SEQUENCE [LARGE SCALE GENOMIC DNA]</scope>
    <source>
        <strain evidence="3 4">DSM 22362</strain>
    </source>
</reference>
<dbReference type="Proteomes" id="UP000295197">
    <property type="component" value="Unassembled WGS sequence"/>
</dbReference>
<organism evidence="3 4">
    <name type="scientific">Sphingobacterium alimentarium</name>
    <dbReference type="NCBI Taxonomy" id="797292"/>
    <lineage>
        <taxon>Bacteria</taxon>
        <taxon>Pseudomonadati</taxon>
        <taxon>Bacteroidota</taxon>
        <taxon>Sphingobacteriia</taxon>
        <taxon>Sphingobacteriales</taxon>
        <taxon>Sphingobacteriaceae</taxon>
        <taxon>Sphingobacterium</taxon>
    </lineage>
</organism>
<sequence>MEKTTHTNPNPQLPPSNNKSSTTVGAIIILFGVFLLLNNLDLGFLFPSWLFSVPMILIIVGLVIGINSKFEKKSSFILIAIGGIFLLRKIFGDFNPFQVLFPAIAIIIGIYIINRNRKAPNFPTPPNDTPTPHPTDEYDWDRRVVNLTDDTDPSQAQSATADASNKYSGAQSQFQFSENYLKVEALFGSANKIILSKNFLGGTITNIFGGSVINLLQADFSQPIVIDTFQLFGSTKIIVPPHWIVTPSVSSIFGDMDDRRIMINHPYDESKKLYLTGTSIFGTVTIKNS</sequence>
<evidence type="ECO:0000259" key="2">
    <source>
        <dbReference type="Pfam" id="PF22570"/>
    </source>
</evidence>
<dbReference type="Pfam" id="PF22570">
    <property type="entry name" value="LiaF-TM"/>
    <property type="match status" value="1"/>
</dbReference>
<dbReference type="RefSeq" id="WP_132777020.1">
    <property type="nucleotide sequence ID" value="NZ_SMBZ01000008.1"/>
</dbReference>
<comment type="caution">
    <text evidence="3">The sequence shown here is derived from an EMBL/GenBank/DDBJ whole genome shotgun (WGS) entry which is preliminary data.</text>
</comment>
<feature type="transmembrane region" description="Helical" evidence="1">
    <location>
        <begin position="21"/>
        <end position="40"/>
    </location>
</feature>
<feature type="transmembrane region" description="Helical" evidence="1">
    <location>
        <begin position="97"/>
        <end position="114"/>
    </location>
</feature>
<keyword evidence="1" id="KW-1133">Transmembrane helix</keyword>
<dbReference type="PANTHER" id="PTHR40763:SF5">
    <property type="entry name" value="MEMBRANE PROTEIN"/>
    <property type="match status" value="1"/>
</dbReference>
<accession>A0A4R3VV43</accession>
<keyword evidence="1" id="KW-0812">Transmembrane</keyword>
<dbReference type="AlphaFoldDB" id="A0A4R3VV43"/>